<organism evidence="12 13">
    <name type="scientific">Favolaschia claudopus</name>
    <dbReference type="NCBI Taxonomy" id="2862362"/>
    <lineage>
        <taxon>Eukaryota</taxon>
        <taxon>Fungi</taxon>
        <taxon>Dikarya</taxon>
        <taxon>Basidiomycota</taxon>
        <taxon>Agaricomycotina</taxon>
        <taxon>Agaricomycetes</taxon>
        <taxon>Agaricomycetidae</taxon>
        <taxon>Agaricales</taxon>
        <taxon>Marasmiineae</taxon>
        <taxon>Mycenaceae</taxon>
        <taxon>Favolaschia</taxon>
    </lineage>
</organism>
<keyword evidence="13" id="KW-1185">Reference proteome</keyword>
<keyword evidence="8 10" id="KW-0472">Membrane</keyword>
<dbReference type="GO" id="GO:0005789">
    <property type="term" value="C:endoplasmic reticulum membrane"/>
    <property type="evidence" value="ECO:0007669"/>
    <property type="project" value="UniProtKB-SubCell"/>
</dbReference>
<keyword evidence="6 10" id="KW-0256">Endoplasmic reticulum</keyword>
<dbReference type="PANTHER" id="PTHR22760:SF4">
    <property type="entry name" value="GPI MANNOSYLTRANSFERASE 3"/>
    <property type="match status" value="1"/>
</dbReference>
<evidence type="ECO:0000256" key="4">
    <source>
        <dbReference type="ARBA" id="ARBA00022679"/>
    </source>
</evidence>
<accession>A0AAW0CIR9</accession>
<feature type="signal peptide" evidence="11">
    <location>
        <begin position="1"/>
        <end position="20"/>
    </location>
</feature>
<dbReference type="InterPro" id="IPR005599">
    <property type="entry name" value="GPI_mannosylTrfase"/>
</dbReference>
<dbReference type="EMBL" id="JAWWNJ010000017">
    <property type="protein sequence ID" value="KAK7037923.1"/>
    <property type="molecule type" value="Genomic_DNA"/>
</dbReference>
<comment type="function">
    <text evidence="9">Mannosyltransferase involved in glycosylphosphatidylinositol-anchor biosynthesis. Transfers the third mannose to Man2-GlcN-acyl-PI during GPI precursor assembly.</text>
</comment>
<evidence type="ECO:0000256" key="10">
    <source>
        <dbReference type="RuleBase" id="RU363075"/>
    </source>
</evidence>
<evidence type="ECO:0000313" key="12">
    <source>
        <dbReference type="EMBL" id="KAK7037923.1"/>
    </source>
</evidence>
<evidence type="ECO:0000256" key="6">
    <source>
        <dbReference type="ARBA" id="ARBA00022824"/>
    </source>
</evidence>
<proteinExistence type="inferred from homology"/>
<dbReference type="AlphaFoldDB" id="A0AAW0CIR9"/>
<sequence>MNSVVSICLLVRIFIALATSTVFQPDEYFQSLEPAHHLVFGYGHLTWEWLSSKPIRSILYPALNVPLYWVLKTTGLDSLDWLVIGTPRILHGALASMTDIYLCRLTRNVIGERYVSTALLVSLTSMFHVLSLSRSLSNSLETSLTTVAFSYYPWVSGLGVAIDRSRVRLALVFAALACAIRTTNAIIWSYLFTILLWRVRSDRRSFTAIIQDGIFISITTLGGIFALDSLYYGSPTFTPLNFLVTNLSNVSLFYGGNPWHYYLSQAIPIMCTTALPFALREVWLILRHRESPALNTILGCITWTTFVYSFAGHKEWRFIHPLLPLLHLLASKSLYDMSASSQGTPVNNRILSKYSPPLQRRFRITLLLTLPISCYIALFYCSAPIQVLGFIRNLPREELRDGGVGFLMPCHSTPGHAYLHRQELANGKMWALGCEPPLRNQDPATYRDQSTVFFAAPLQYLKERFPQKVDATYPLSPFPTSVPGMPQSTAGGLTEYPWAHHWPRYLAFFGALLREEGVRQLLEERGYSEIWSAGRAWEGDSDERKGGVKVWKHIN</sequence>
<keyword evidence="4" id="KW-0808">Transferase</keyword>
<keyword evidence="11" id="KW-0732">Signal</keyword>
<dbReference type="PANTHER" id="PTHR22760">
    <property type="entry name" value="GLYCOSYLTRANSFERASE"/>
    <property type="match status" value="1"/>
</dbReference>
<feature type="transmembrane region" description="Helical" evidence="10">
    <location>
        <begin position="364"/>
        <end position="391"/>
    </location>
</feature>
<feature type="transmembrane region" description="Helical" evidence="10">
    <location>
        <begin position="209"/>
        <end position="232"/>
    </location>
</feature>
<name>A0AAW0CIR9_9AGAR</name>
<dbReference type="Proteomes" id="UP001362999">
    <property type="component" value="Unassembled WGS sequence"/>
</dbReference>
<evidence type="ECO:0000256" key="3">
    <source>
        <dbReference type="ARBA" id="ARBA00022676"/>
    </source>
</evidence>
<evidence type="ECO:0000256" key="5">
    <source>
        <dbReference type="ARBA" id="ARBA00022692"/>
    </source>
</evidence>
<dbReference type="EC" id="2.4.1.-" evidence="10"/>
<evidence type="ECO:0000313" key="13">
    <source>
        <dbReference type="Proteomes" id="UP001362999"/>
    </source>
</evidence>
<dbReference type="GO" id="GO:0000026">
    <property type="term" value="F:alpha-1,2-mannosyltransferase activity"/>
    <property type="evidence" value="ECO:0007669"/>
    <property type="project" value="TreeGrafter"/>
</dbReference>
<dbReference type="Pfam" id="PF03901">
    <property type="entry name" value="Glyco_transf_22"/>
    <property type="match status" value="1"/>
</dbReference>
<feature type="transmembrane region" description="Helical" evidence="10">
    <location>
        <begin position="259"/>
        <end position="279"/>
    </location>
</feature>
<keyword evidence="5 10" id="KW-0812">Transmembrane</keyword>
<comment type="caution">
    <text evidence="10">Lacks conserved residue(s) required for the propagation of feature annotation.</text>
</comment>
<evidence type="ECO:0000256" key="9">
    <source>
        <dbReference type="ARBA" id="ARBA00024708"/>
    </source>
</evidence>
<evidence type="ECO:0000256" key="11">
    <source>
        <dbReference type="SAM" id="SignalP"/>
    </source>
</evidence>
<comment type="caution">
    <text evidence="12">The sequence shown here is derived from an EMBL/GenBank/DDBJ whole genome shotgun (WGS) entry which is preliminary data.</text>
</comment>
<evidence type="ECO:0000256" key="8">
    <source>
        <dbReference type="ARBA" id="ARBA00023136"/>
    </source>
</evidence>
<keyword evidence="7 10" id="KW-1133">Transmembrane helix</keyword>
<evidence type="ECO:0000256" key="2">
    <source>
        <dbReference type="ARBA" id="ARBA00006065"/>
    </source>
</evidence>
<evidence type="ECO:0000256" key="7">
    <source>
        <dbReference type="ARBA" id="ARBA00022989"/>
    </source>
</evidence>
<reference evidence="12 13" key="1">
    <citation type="journal article" date="2024" name="J Genomics">
        <title>Draft genome sequencing and assembly of Favolaschia claudopus CIRM-BRFM 2984 isolated from oak limbs.</title>
        <authorList>
            <person name="Navarro D."/>
            <person name="Drula E."/>
            <person name="Chaduli D."/>
            <person name="Cazenave R."/>
            <person name="Ahrendt S."/>
            <person name="Wang J."/>
            <person name="Lipzen A."/>
            <person name="Daum C."/>
            <person name="Barry K."/>
            <person name="Grigoriev I.V."/>
            <person name="Favel A."/>
            <person name="Rosso M.N."/>
            <person name="Martin F."/>
        </authorList>
    </citation>
    <scope>NUCLEOTIDE SEQUENCE [LARGE SCALE GENOMIC DNA]</scope>
    <source>
        <strain evidence="12 13">CIRM-BRFM 2984</strain>
    </source>
</reference>
<feature type="transmembrane region" description="Helical" evidence="10">
    <location>
        <begin position="168"/>
        <end position="197"/>
    </location>
</feature>
<feature type="chain" id="PRO_5043373389" description="Mannosyltransferase" evidence="11">
    <location>
        <begin position="21"/>
        <end position="555"/>
    </location>
</feature>
<comment type="similarity">
    <text evidence="2">Belongs to the glycosyltransferase 22 family. PIGB subfamily.</text>
</comment>
<dbReference type="GO" id="GO:0006506">
    <property type="term" value="P:GPI anchor biosynthetic process"/>
    <property type="evidence" value="ECO:0007669"/>
    <property type="project" value="TreeGrafter"/>
</dbReference>
<keyword evidence="3 10" id="KW-0328">Glycosyltransferase</keyword>
<comment type="subcellular location">
    <subcellularLocation>
        <location evidence="1 10">Endoplasmic reticulum membrane</location>
        <topology evidence="1 10">Multi-pass membrane protein</topology>
    </subcellularLocation>
</comment>
<protein>
    <recommendedName>
        <fullName evidence="10">Mannosyltransferase</fullName>
        <ecNumber evidence="10">2.4.1.-</ecNumber>
    </recommendedName>
</protein>
<evidence type="ECO:0000256" key="1">
    <source>
        <dbReference type="ARBA" id="ARBA00004477"/>
    </source>
</evidence>
<gene>
    <name evidence="12" type="ORF">R3P38DRAFT_2903440</name>
</gene>